<dbReference type="GO" id="GO:0000150">
    <property type="term" value="F:DNA strand exchange activity"/>
    <property type="evidence" value="ECO:0007669"/>
    <property type="project" value="InterPro"/>
</dbReference>
<proteinExistence type="predicted"/>
<feature type="region of interest" description="Disordered" evidence="1">
    <location>
        <begin position="1"/>
        <end position="39"/>
    </location>
</feature>
<dbReference type="InterPro" id="IPR006119">
    <property type="entry name" value="Resolv_N"/>
</dbReference>
<feature type="domain" description="Resolvase/invertase-type recombinase catalytic" evidence="2">
    <location>
        <begin position="13"/>
        <end position="39"/>
    </location>
</feature>
<evidence type="ECO:0000313" key="3">
    <source>
        <dbReference type="EMBL" id="ADO19245.1"/>
    </source>
</evidence>
<feature type="compositionally biased region" description="Basic and acidic residues" evidence="1">
    <location>
        <begin position="27"/>
        <end position="39"/>
    </location>
</feature>
<dbReference type="AlphaFoldDB" id="E7DQ87"/>
<name>E7DQ87_9NOSO</name>
<evidence type="ECO:0000256" key="1">
    <source>
        <dbReference type="SAM" id="MobiDB-lite"/>
    </source>
</evidence>
<evidence type="ECO:0000259" key="2">
    <source>
        <dbReference type="PROSITE" id="PS51736"/>
    </source>
</evidence>
<gene>
    <name evidence="3" type="ORF">Nfla_7803</name>
</gene>
<dbReference type="EMBL" id="HQ291150">
    <property type="protein sequence ID" value="ADO19245.1"/>
    <property type="molecule type" value="Genomic_DNA"/>
</dbReference>
<dbReference type="GO" id="GO:0003677">
    <property type="term" value="F:DNA binding"/>
    <property type="evidence" value="ECO:0007669"/>
    <property type="project" value="InterPro"/>
</dbReference>
<organism evidence="3">
    <name type="scientific">Nostoc flagelliforme str. Sunitezuoqi</name>
    <dbReference type="NCBI Taxonomy" id="676037"/>
    <lineage>
        <taxon>Bacteria</taxon>
        <taxon>Bacillati</taxon>
        <taxon>Cyanobacteriota</taxon>
        <taxon>Cyanophyceae</taxon>
        <taxon>Nostocales</taxon>
        <taxon>Nostocaceae</taxon>
        <taxon>Nostoc</taxon>
    </lineage>
</organism>
<accession>E7DQ87</accession>
<dbReference type="PROSITE" id="PS51736">
    <property type="entry name" value="RECOMBINASES_3"/>
    <property type="match status" value="1"/>
</dbReference>
<reference evidence="3" key="1">
    <citation type="journal article" date="2011" name="Acta Physiol. Plant.">
        <title>An investigation on the genetic background of Nostoc flagelliforme by similarity analysis of its partial genomic DNA and phylogenetic comparison of deduced related species.</title>
        <authorList>
            <person name="Gao X."/>
            <person name="Liu K."/>
            <person name="Qiu B.S."/>
        </authorList>
    </citation>
    <scope>NUCLEOTIDE SEQUENCE</scope>
    <source>
        <strain evidence="3">Sunitezuoqi</strain>
    </source>
</reference>
<protein>
    <submittedName>
        <fullName evidence="3">Recombinase</fullName>
    </submittedName>
</protein>
<sequence length="39" mass="4667">MNNKISSTHLERRAVVYLRQSTPNQGEFHRESTERQTHK</sequence>